<dbReference type="SUPFAM" id="SSF51197">
    <property type="entry name" value="Clavaminate synthase-like"/>
    <property type="match status" value="1"/>
</dbReference>
<proteinExistence type="predicted"/>
<evidence type="ECO:0000259" key="2">
    <source>
        <dbReference type="Pfam" id="PF13621"/>
    </source>
</evidence>
<sequence length="466" mass="53930">MAANESSSFSIYSRFSTWDEFFEAVKTYCDETYQPFVKRSSKKHGDTLVYQTFQCTHRGVFTPRGKGLRETKSSKEGCLAKIHAHLSKEDRSKIVVTILNDKHNHEIGPDLYNKYVKQRSFTKPERDILHNLINLNLPSQTIRQEMCRVTGKEVTMQDIHNVKRMLRKSGGFDLMPVPPQDSRLLAMEVAKMNNPGNYHSHVNYTRVDEALGALSEEMKELYPNAECQETAGAPDPLQFYRNFVSQNRPLLINDAFNHWPALEKWNENYLRNKLGDTPVTVSVTPNGYADAVYEGRFVMPEERTMPMSQFLDILFTPVQERKDYGVFYIQKQNSNLTDEFSALMEDVDSHIPWGSTAFGVKPEAVNFWMGDEKAITSRTYRSAVYKEVVDGDFTVIEDEESSERLDFIRIPLYFPFFSLNPEKQHEHTNLMEINKGTSEPLNGIPWKPPYFKSDNPNFSQFEVFYM</sequence>
<dbReference type="InterPro" id="IPR004330">
    <property type="entry name" value="FAR1_DNA_bnd_dom"/>
</dbReference>
<dbReference type="InterPro" id="IPR014710">
    <property type="entry name" value="RmlC-like_jellyroll"/>
</dbReference>
<dbReference type="AlphaFoldDB" id="A0AAV4IE64"/>
<accession>A0AAV4IE64</accession>
<dbReference type="Pfam" id="PF03101">
    <property type="entry name" value="FAR1"/>
    <property type="match status" value="1"/>
</dbReference>
<protein>
    <submittedName>
        <fullName evidence="3">JmjC domain-containing protein 7</fullName>
    </submittedName>
</protein>
<dbReference type="EMBL" id="BMAT01002573">
    <property type="protein sequence ID" value="GFS09331.1"/>
    <property type="molecule type" value="Genomic_DNA"/>
</dbReference>
<dbReference type="Proteomes" id="UP000762676">
    <property type="component" value="Unassembled WGS sequence"/>
</dbReference>
<feature type="domain" description="FAR1" evidence="1">
    <location>
        <begin position="40"/>
        <end position="107"/>
    </location>
</feature>
<dbReference type="PANTHER" id="PTHR31569">
    <property type="entry name" value="SWIM-TYPE DOMAIN-CONTAINING PROTEIN"/>
    <property type="match status" value="1"/>
</dbReference>
<evidence type="ECO:0000259" key="1">
    <source>
        <dbReference type="Pfam" id="PF03101"/>
    </source>
</evidence>
<dbReference type="InterPro" id="IPR052579">
    <property type="entry name" value="Zinc_finger_SWIM"/>
</dbReference>
<dbReference type="Pfam" id="PF13621">
    <property type="entry name" value="Cupin_8"/>
    <property type="match status" value="1"/>
</dbReference>
<organism evidence="3 4">
    <name type="scientific">Elysia marginata</name>
    <dbReference type="NCBI Taxonomy" id="1093978"/>
    <lineage>
        <taxon>Eukaryota</taxon>
        <taxon>Metazoa</taxon>
        <taxon>Spiralia</taxon>
        <taxon>Lophotrochozoa</taxon>
        <taxon>Mollusca</taxon>
        <taxon>Gastropoda</taxon>
        <taxon>Heterobranchia</taxon>
        <taxon>Euthyneura</taxon>
        <taxon>Panpulmonata</taxon>
        <taxon>Sacoglossa</taxon>
        <taxon>Placobranchoidea</taxon>
        <taxon>Plakobranchidae</taxon>
        <taxon>Elysia</taxon>
    </lineage>
</organism>
<dbReference type="Gene3D" id="2.60.120.10">
    <property type="entry name" value="Jelly Rolls"/>
    <property type="match status" value="1"/>
</dbReference>
<name>A0AAV4IE64_9GAST</name>
<keyword evidence="4" id="KW-1185">Reference proteome</keyword>
<gene>
    <name evidence="3" type="ORF">ElyMa_001295400</name>
</gene>
<feature type="domain" description="Cupin-like" evidence="2">
    <location>
        <begin position="236"/>
        <end position="377"/>
    </location>
</feature>
<dbReference type="PANTHER" id="PTHR31569:SF4">
    <property type="entry name" value="SWIM-TYPE DOMAIN-CONTAINING PROTEIN"/>
    <property type="match status" value="1"/>
</dbReference>
<dbReference type="InterPro" id="IPR041667">
    <property type="entry name" value="Cupin_8"/>
</dbReference>
<comment type="caution">
    <text evidence="3">The sequence shown here is derived from an EMBL/GenBank/DDBJ whole genome shotgun (WGS) entry which is preliminary data.</text>
</comment>
<reference evidence="3 4" key="1">
    <citation type="journal article" date="2021" name="Elife">
        <title>Chloroplast acquisition without the gene transfer in kleptoplastic sea slugs, Plakobranchus ocellatus.</title>
        <authorList>
            <person name="Maeda T."/>
            <person name="Takahashi S."/>
            <person name="Yoshida T."/>
            <person name="Shimamura S."/>
            <person name="Takaki Y."/>
            <person name="Nagai Y."/>
            <person name="Toyoda A."/>
            <person name="Suzuki Y."/>
            <person name="Arimoto A."/>
            <person name="Ishii H."/>
            <person name="Satoh N."/>
            <person name="Nishiyama T."/>
            <person name="Hasebe M."/>
            <person name="Maruyama T."/>
            <person name="Minagawa J."/>
            <person name="Obokata J."/>
            <person name="Shigenobu S."/>
        </authorList>
    </citation>
    <scope>NUCLEOTIDE SEQUENCE [LARGE SCALE GENOMIC DNA]</scope>
</reference>
<evidence type="ECO:0000313" key="4">
    <source>
        <dbReference type="Proteomes" id="UP000762676"/>
    </source>
</evidence>
<evidence type="ECO:0000313" key="3">
    <source>
        <dbReference type="EMBL" id="GFS09331.1"/>
    </source>
</evidence>